<reference evidence="2" key="1">
    <citation type="submission" date="2014-11" db="EMBL/GenBank/DDBJ databases">
        <authorList>
            <person name="Zhu J."/>
            <person name="Qi W."/>
            <person name="Song R."/>
        </authorList>
    </citation>
    <scope>NUCLEOTIDE SEQUENCE</scope>
</reference>
<evidence type="ECO:0000256" key="1">
    <source>
        <dbReference type="SAM" id="Phobius"/>
    </source>
</evidence>
<protein>
    <submittedName>
        <fullName evidence="2">Uncharacterized protein</fullName>
    </submittedName>
</protein>
<accession>A0A1B1TDD5</accession>
<proteinExistence type="predicted"/>
<keyword evidence="1" id="KW-0812">Transmembrane</keyword>
<feature type="transmembrane region" description="Helical" evidence="1">
    <location>
        <begin position="33"/>
        <end position="54"/>
    </location>
</feature>
<reference evidence="2" key="2">
    <citation type="journal article" date="2015" name="ISME J.">
        <title>A new class of marine Euryarchaeota group II from the Mediterranean deep chlorophyll maximum.</title>
        <authorList>
            <person name="Martin-Cuadrado A.B."/>
            <person name="Garcia-Heredia I."/>
            <person name="Molto A.G."/>
            <person name="Lopez-Ubeda R."/>
            <person name="Kimes N."/>
            <person name="Lopez-Garcia P."/>
            <person name="Moreira D."/>
            <person name="Rodriguez-Valera F."/>
        </authorList>
    </citation>
    <scope>NUCLEOTIDE SEQUENCE</scope>
</reference>
<name>A0A1B1TDD5_9ARCH</name>
<organism evidence="2">
    <name type="scientific">uncultured Poseidoniia archaeon</name>
    <dbReference type="NCBI Taxonomy" id="1697135"/>
    <lineage>
        <taxon>Archaea</taxon>
        <taxon>Methanobacteriati</taxon>
        <taxon>Thermoplasmatota</taxon>
        <taxon>Candidatus Poseidoniia</taxon>
        <taxon>environmental samples</taxon>
    </lineage>
</organism>
<evidence type="ECO:0000313" key="2">
    <source>
        <dbReference type="EMBL" id="ANV80291.1"/>
    </source>
</evidence>
<keyword evidence="1" id="KW-1133">Transmembrane helix</keyword>
<dbReference type="AlphaFoldDB" id="A0A1B1TDD5"/>
<keyword evidence="1" id="KW-0472">Membrane</keyword>
<sequence length="159" mass="18053">MWAIIYIFLLAIPVAILLPFVLLVMGFTMSGGIFIGMFIGIFLWLFGIGGKFLYKLFGFDMNLLFPEFIGKKGEITKRSPLGKYSAYPFTATISDMGLPGESLLYKNNFSIRSDDELKIGMKVEIIEHEKRSITSWVKNHPTFIVKAVDEKIIINKEQT</sequence>
<dbReference type="EMBL" id="KP211882">
    <property type="protein sequence ID" value="ANV80291.1"/>
    <property type="molecule type" value="Genomic_DNA"/>
</dbReference>
<feature type="transmembrane region" description="Helical" evidence="1">
    <location>
        <begin position="7"/>
        <end position="27"/>
    </location>
</feature>